<feature type="domain" description="SGNH hydrolase-type esterase" evidence="2">
    <location>
        <begin position="256"/>
        <end position="408"/>
    </location>
</feature>
<evidence type="ECO:0000256" key="1">
    <source>
        <dbReference type="SAM" id="SignalP"/>
    </source>
</evidence>
<dbReference type="Pfam" id="PF13472">
    <property type="entry name" value="Lipase_GDSL_2"/>
    <property type="match status" value="1"/>
</dbReference>
<dbReference type="EMBL" id="JBHLXE010000084">
    <property type="protein sequence ID" value="MFC0179925.1"/>
    <property type="molecule type" value="Genomic_DNA"/>
</dbReference>
<sequence>MKLYKHYIIFGIKPISSTFAKKNKLMTVLTFMFSCLLLGCSSSNASETNTPKLPTNATPVKIGHLYIPNNQVFEGIKGVLNSSNSKRTHFIQLGDSHTAADVFTGEIRQLLQREFGNGGIGFIQPTEVTGIRSNLVTISSEQGKFSLLSSRSDQSPIFPLGGYLLDTKGNSGSIKLSPRKTVSSDNALQARALYFTNSAASMSINGNSLNLPPTNNLWKWSDAVKNVHLPVTITFSKNRSLKIGGYYLENMSDKGIVFSALGINGAQINYWDRWHHSWKQSLKTLTPDVMLIAYGTNEAFGNNLDISAYASDLNNRMRTLKSTYPNTLFIVIGPPDSQKINKKNSQTCNQSYSDQLARVIEIQKDSALKNGFAFWNWQESMGGSCSITRWLAQDMAKPDLVHLTTSGYTQSANQFVKDLKRVLN</sequence>
<gene>
    <name evidence="4" type="ORF">ACFFIT_07470</name>
</gene>
<keyword evidence="1" id="KW-0732">Signal</keyword>
<dbReference type="InterPro" id="IPR055041">
    <property type="entry name" value="Ape1_N"/>
</dbReference>
<evidence type="ECO:0000259" key="2">
    <source>
        <dbReference type="Pfam" id="PF13472"/>
    </source>
</evidence>
<name>A0ABV6CAF5_9GAMM</name>
<reference evidence="4 5" key="1">
    <citation type="submission" date="2024-09" db="EMBL/GenBank/DDBJ databases">
        <authorList>
            <person name="Sun Q."/>
            <person name="Mori K."/>
        </authorList>
    </citation>
    <scope>NUCLEOTIDE SEQUENCE [LARGE SCALE GENOMIC DNA]</scope>
    <source>
        <strain evidence="4 5">CCM 8545</strain>
    </source>
</reference>
<organism evidence="4 5">
    <name type="scientific">Thorsellia kenyensis</name>
    <dbReference type="NCBI Taxonomy" id="1549888"/>
    <lineage>
        <taxon>Bacteria</taxon>
        <taxon>Pseudomonadati</taxon>
        <taxon>Pseudomonadota</taxon>
        <taxon>Gammaproteobacteria</taxon>
        <taxon>Enterobacterales</taxon>
        <taxon>Thorselliaceae</taxon>
        <taxon>Thorsellia</taxon>
    </lineage>
</organism>
<dbReference type="Gene3D" id="3.40.50.1110">
    <property type="entry name" value="SGNH hydrolase"/>
    <property type="match status" value="1"/>
</dbReference>
<feature type="domain" description="Peptidoglycan O-acetylesterase N-terminal" evidence="3">
    <location>
        <begin position="118"/>
        <end position="232"/>
    </location>
</feature>
<dbReference type="SUPFAM" id="SSF52266">
    <property type="entry name" value="SGNH hydrolase"/>
    <property type="match status" value="1"/>
</dbReference>
<dbReference type="RefSeq" id="WP_385877036.1">
    <property type="nucleotide sequence ID" value="NZ_JBHLXE010000084.1"/>
</dbReference>
<comment type="caution">
    <text evidence="4">The sequence shown here is derived from an EMBL/GenBank/DDBJ whole genome shotgun (WGS) entry which is preliminary data.</text>
</comment>
<dbReference type="Pfam" id="PF22753">
    <property type="entry name" value="Ape1_N"/>
    <property type="match status" value="1"/>
</dbReference>
<protein>
    <submittedName>
        <fullName evidence="4">GDSL-type esterase/lipase family protein</fullName>
    </submittedName>
</protein>
<proteinExistence type="predicted"/>
<keyword evidence="5" id="KW-1185">Reference proteome</keyword>
<evidence type="ECO:0000313" key="4">
    <source>
        <dbReference type="EMBL" id="MFC0179925.1"/>
    </source>
</evidence>
<accession>A0ABV6CAF5</accession>
<evidence type="ECO:0000259" key="3">
    <source>
        <dbReference type="Pfam" id="PF22753"/>
    </source>
</evidence>
<feature type="chain" id="PRO_5047419957" evidence="1">
    <location>
        <begin position="46"/>
        <end position="424"/>
    </location>
</feature>
<evidence type="ECO:0000313" key="5">
    <source>
        <dbReference type="Proteomes" id="UP001589758"/>
    </source>
</evidence>
<dbReference type="InterPro" id="IPR036514">
    <property type="entry name" value="SGNH_hydro_sf"/>
</dbReference>
<dbReference type="Proteomes" id="UP001589758">
    <property type="component" value="Unassembled WGS sequence"/>
</dbReference>
<dbReference type="Gene3D" id="2.60.120.1360">
    <property type="match status" value="1"/>
</dbReference>
<feature type="signal peptide" evidence="1">
    <location>
        <begin position="1"/>
        <end position="45"/>
    </location>
</feature>
<dbReference type="InterPro" id="IPR013830">
    <property type="entry name" value="SGNH_hydro"/>
</dbReference>
<dbReference type="PROSITE" id="PS51257">
    <property type="entry name" value="PROKAR_LIPOPROTEIN"/>
    <property type="match status" value="1"/>
</dbReference>